<feature type="region of interest" description="Disordered" evidence="3">
    <location>
        <begin position="1"/>
        <end position="42"/>
    </location>
</feature>
<dbReference type="OrthoDB" id="6509908at2759"/>
<evidence type="ECO:0000313" key="6">
    <source>
        <dbReference type="EMBL" id="KAG0646092.1"/>
    </source>
</evidence>
<evidence type="ECO:0000313" key="7">
    <source>
        <dbReference type="Proteomes" id="UP000785200"/>
    </source>
</evidence>
<feature type="transmembrane region" description="Helical" evidence="4">
    <location>
        <begin position="50"/>
        <end position="68"/>
    </location>
</feature>
<evidence type="ECO:0000256" key="3">
    <source>
        <dbReference type="SAM" id="MobiDB-lite"/>
    </source>
</evidence>
<feature type="transmembrane region" description="Helical" evidence="4">
    <location>
        <begin position="406"/>
        <end position="426"/>
    </location>
</feature>
<comment type="subcellular location">
    <subcellularLocation>
        <location evidence="1">Membrane</location>
        <topology evidence="1">Multi-pass membrane protein</topology>
    </subcellularLocation>
</comment>
<dbReference type="InterPro" id="IPR050327">
    <property type="entry name" value="Proton-linked_MCT"/>
</dbReference>
<dbReference type="Pfam" id="PF07690">
    <property type="entry name" value="MFS_1"/>
    <property type="match status" value="1"/>
</dbReference>
<dbReference type="PROSITE" id="PS50850">
    <property type="entry name" value="MFS"/>
    <property type="match status" value="1"/>
</dbReference>
<evidence type="ECO:0000256" key="2">
    <source>
        <dbReference type="ARBA" id="ARBA00006727"/>
    </source>
</evidence>
<protein>
    <submittedName>
        <fullName evidence="6">Aspyridones efflux apdF</fullName>
    </submittedName>
</protein>
<dbReference type="InterPro" id="IPR020846">
    <property type="entry name" value="MFS_dom"/>
</dbReference>
<gene>
    <name evidence="6" type="ORF">D0Z07_8163</name>
</gene>
<dbReference type="PANTHER" id="PTHR11360:SF234">
    <property type="entry name" value="MFS-TYPE TRANSPORTER DBAD-RELATED"/>
    <property type="match status" value="1"/>
</dbReference>
<evidence type="ECO:0000256" key="1">
    <source>
        <dbReference type="ARBA" id="ARBA00004141"/>
    </source>
</evidence>
<accession>A0A9P6SQZ9</accession>
<keyword evidence="4" id="KW-1133">Transmembrane helix</keyword>
<comment type="caution">
    <text evidence="6">The sequence shown here is derived from an EMBL/GenBank/DDBJ whole genome shotgun (WGS) entry which is preliminary data.</text>
</comment>
<dbReference type="SUPFAM" id="SSF103473">
    <property type="entry name" value="MFS general substrate transporter"/>
    <property type="match status" value="1"/>
</dbReference>
<dbReference type="InterPro" id="IPR036259">
    <property type="entry name" value="MFS_trans_sf"/>
</dbReference>
<reference evidence="6" key="1">
    <citation type="submission" date="2019-07" db="EMBL/GenBank/DDBJ databases">
        <title>Hyphodiscus hymeniophilus genome sequencing and assembly.</title>
        <authorList>
            <person name="Kramer G."/>
            <person name="Nodwell J."/>
        </authorList>
    </citation>
    <scope>NUCLEOTIDE SEQUENCE</scope>
    <source>
        <strain evidence="6">ATCC 34498</strain>
    </source>
</reference>
<feature type="transmembrane region" description="Helical" evidence="4">
    <location>
        <begin position="140"/>
        <end position="163"/>
    </location>
</feature>
<dbReference type="InterPro" id="IPR011701">
    <property type="entry name" value="MFS"/>
</dbReference>
<feature type="transmembrane region" description="Helical" evidence="4">
    <location>
        <begin position="375"/>
        <end position="394"/>
    </location>
</feature>
<dbReference type="CDD" id="cd17352">
    <property type="entry name" value="MFS_MCT_SLC16"/>
    <property type="match status" value="1"/>
</dbReference>
<dbReference type="GO" id="GO:0022857">
    <property type="term" value="F:transmembrane transporter activity"/>
    <property type="evidence" value="ECO:0007669"/>
    <property type="project" value="InterPro"/>
</dbReference>
<keyword evidence="4" id="KW-0472">Membrane</keyword>
<dbReference type="Gene3D" id="1.20.1250.20">
    <property type="entry name" value="MFS general substrate transporter like domains"/>
    <property type="match status" value="2"/>
</dbReference>
<dbReference type="AlphaFoldDB" id="A0A9P6SQZ9"/>
<keyword evidence="7" id="KW-1185">Reference proteome</keyword>
<organism evidence="6 7">
    <name type="scientific">Hyphodiscus hymeniophilus</name>
    <dbReference type="NCBI Taxonomy" id="353542"/>
    <lineage>
        <taxon>Eukaryota</taxon>
        <taxon>Fungi</taxon>
        <taxon>Dikarya</taxon>
        <taxon>Ascomycota</taxon>
        <taxon>Pezizomycotina</taxon>
        <taxon>Leotiomycetes</taxon>
        <taxon>Helotiales</taxon>
        <taxon>Hyphodiscaceae</taxon>
        <taxon>Hyphodiscus</taxon>
    </lineage>
</organism>
<feature type="transmembrane region" description="Helical" evidence="4">
    <location>
        <begin position="175"/>
        <end position="195"/>
    </location>
</feature>
<feature type="transmembrane region" description="Helical" evidence="4">
    <location>
        <begin position="248"/>
        <end position="270"/>
    </location>
</feature>
<sequence>MGNKEEEENSSNNETIWTAQDRDDEETREGIASVVPKDPNHDIPNGGSKAWLQVLGSFFLFFNSWGIINTFGVYQTFYETYLPETPSNISWIGSIQAYLLLLIGIATGPMYDAGYFRALVATGSFLVVFGMMMTSLCTEYWQIMLAQALCIGVGCGCLFVPSVAIVSTYFSTKKALATGIAAAGSSLGGVLYPIVFHKLQPTIGFGWATRVVAFIMLGTLSISLSVMRTRILPAQKRAIWDLSAFKEAPFVFFTLSIFFGFMGLYIPFFYVQSYAIQEKITSPDLAFYMLSILNASSIFGRIIPNFIADKTGPLNVIIPCTLATSVLGFGWVGVRSTGGLVPFCILYGFFSGAFVSIPPTVIVRLSPSIGVVGTRMGMCFALGGLGLLCGSPVAGQLIKQSGFDAAIYFCGAAVAMGTVCMIAARVSKMGWMLNRVA</sequence>
<proteinExistence type="inferred from homology"/>
<feature type="domain" description="Major facilitator superfamily (MFS) profile" evidence="5">
    <location>
        <begin position="50"/>
        <end position="429"/>
    </location>
</feature>
<dbReference type="EMBL" id="VNKQ01000016">
    <property type="protein sequence ID" value="KAG0646092.1"/>
    <property type="molecule type" value="Genomic_DNA"/>
</dbReference>
<dbReference type="PANTHER" id="PTHR11360">
    <property type="entry name" value="MONOCARBOXYLATE TRANSPORTER"/>
    <property type="match status" value="1"/>
</dbReference>
<feature type="transmembrane region" description="Helical" evidence="4">
    <location>
        <begin position="285"/>
        <end position="304"/>
    </location>
</feature>
<name>A0A9P6SQZ9_9HELO</name>
<feature type="transmembrane region" description="Helical" evidence="4">
    <location>
        <begin position="340"/>
        <end position="363"/>
    </location>
</feature>
<evidence type="ECO:0000256" key="4">
    <source>
        <dbReference type="SAM" id="Phobius"/>
    </source>
</evidence>
<dbReference type="GO" id="GO:0016020">
    <property type="term" value="C:membrane"/>
    <property type="evidence" value="ECO:0007669"/>
    <property type="project" value="UniProtKB-SubCell"/>
</dbReference>
<dbReference type="Proteomes" id="UP000785200">
    <property type="component" value="Unassembled WGS sequence"/>
</dbReference>
<comment type="similarity">
    <text evidence="2">Belongs to the major facilitator superfamily. Monocarboxylate porter (TC 2.A.1.13) family.</text>
</comment>
<feature type="transmembrane region" description="Helical" evidence="4">
    <location>
        <begin position="115"/>
        <end position="134"/>
    </location>
</feature>
<feature type="transmembrane region" description="Helical" evidence="4">
    <location>
        <begin position="316"/>
        <end position="334"/>
    </location>
</feature>
<feature type="transmembrane region" description="Helical" evidence="4">
    <location>
        <begin position="207"/>
        <end position="227"/>
    </location>
</feature>
<evidence type="ECO:0000259" key="5">
    <source>
        <dbReference type="PROSITE" id="PS50850"/>
    </source>
</evidence>
<keyword evidence="4" id="KW-0812">Transmembrane</keyword>
<feature type="transmembrane region" description="Helical" evidence="4">
    <location>
        <begin position="88"/>
        <end position="108"/>
    </location>
</feature>